<evidence type="ECO:0000256" key="15">
    <source>
        <dbReference type="PIRSR" id="PIRSR000350-4"/>
    </source>
</evidence>
<evidence type="ECO:0000259" key="17">
    <source>
        <dbReference type="Pfam" id="PF02852"/>
    </source>
</evidence>
<reference evidence="19 20" key="1">
    <citation type="submission" date="2019-11" db="EMBL/GenBank/DDBJ databases">
        <authorList>
            <person name="Dong K."/>
        </authorList>
    </citation>
    <scope>NUCLEOTIDE SEQUENCE [LARGE SCALE GENOMIC DNA]</scope>
    <source>
        <strain evidence="19 20">DK608</strain>
    </source>
</reference>
<feature type="binding site" evidence="14">
    <location>
        <position position="269"/>
    </location>
    <ligand>
        <name>NAD(+)</name>
        <dbReference type="ChEBI" id="CHEBI:57540"/>
    </ligand>
</feature>
<name>A0A6L6IXL8_9RHOB</name>
<dbReference type="PROSITE" id="PS00076">
    <property type="entry name" value="PYRIDINE_REDOX_1"/>
    <property type="match status" value="1"/>
</dbReference>
<keyword evidence="14" id="KW-0547">Nucleotide-binding</keyword>
<dbReference type="Gene3D" id="3.30.390.30">
    <property type="match status" value="1"/>
</dbReference>
<dbReference type="NCBIfam" id="TIGR01350">
    <property type="entry name" value="lipoamide_DH"/>
    <property type="match status" value="1"/>
</dbReference>
<dbReference type="InterPro" id="IPR036188">
    <property type="entry name" value="FAD/NAD-bd_sf"/>
</dbReference>
<dbReference type="GO" id="GO:0050660">
    <property type="term" value="F:flavin adenine dinucleotide binding"/>
    <property type="evidence" value="ECO:0007669"/>
    <property type="project" value="InterPro"/>
</dbReference>
<feature type="binding site" evidence="14">
    <location>
        <position position="202"/>
    </location>
    <ligand>
        <name>NAD(+)</name>
        <dbReference type="ChEBI" id="CHEBI:57540"/>
    </ligand>
</feature>
<evidence type="ECO:0000256" key="2">
    <source>
        <dbReference type="ARBA" id="ARBA00007532"/>
    </source>
</evidence>
<feature type="active site" description="Proton acceptor" evidence="13">
    <location>
        <position position="442"/>
    </location>
</feature>
<accession>A0A6L6IXL8</accession>
<feature type="binding site" evidence="14">
    <location>
        <position position="309"/>
    </location>
    <ligand>
        <name>FAD</name>
        <dbReference type="ChEBI" id="CHEBI:57692"/>
    </ligand>
</feature>
<feature type="disulfide bond" description="Redox-active" evidence="15">
    <location>
        <begin position="42"/>
        <end position="47"/>
    </location>
</feature>
<organism evidence="19 20">
    <name type="scientific">Paracoccus shanxieyensis</name>
    <dbReference type="NCBI Taxonomy" id="2675752"/>
    <lineage>
        <taxon>Bacteria</taxon>
        <taxon>Pseudomonadati</taxon>
        <taxon>Pseudomonadota</taxon>
        <taxon>Alphaproteobacteria</taxon>
        <taxon>Rhodobacterales</taxon>
        <taxon>Paracoccaceae</taxon>
        <taxon>Paracoccus</taxon>
    </lineage>
</organism>
<evidence type="ECO:0000256" key="9">
    <source>
        <dbReference type="ARBA" id="ARBA00023027"/>
    </source>
</evidence>
<evidence type="ECO:0000256" key="1">
    <source>
        <dbReference type="ARBA" id="ARBA00004496"/>
    </source>
</evidence>
<dbReference type="GO" id="GO:0006103">
    <property type="term" value="P:2-oxoglutarate metabolic process"/>
    <property type="evidence" value="ECO:0007669"/>
    <property type="project" value="TreeGrafter"/>
</dbReference>
<dbReference type="Pfam" id="PF02852">
    <property type="entry name" value="Pyr_redox_dim"/>
    <property type="match status" value="1"/>
</dbReference>
<keyword evidence="5" id="KW-0963">Cytoplasm</keyword>
<evidence type="ECO:0000313" key="20">
    <source>
        <dbReference type="Proteomes" id="UP000478740"/>
    </source>
</evidence>
<dbReference type="Gene3D" id="3.50.50.60">
    <property type="entry name" value="FAD/NAD(P)-binding domain"/>
    <property type="match status" value="2"/>
</dbReference>
<evidence type="ECO:0000256" key="11">
    <source>
        <dbReference type="ARBA" id="ARBA00023284"/>
    </source>
</evidence>
<evidence type="ECO:0000256" key="14">
    <source>
        <dbReference type="PIRSR" id="PIRSR000350-3"/>
    </source>
</evidence>
<comment type="cofactor">
    <cofactor evidence="14 16">
        <name>FAD</name>
        <dbReference type="ChEBI" id="CHEBI:57692"/>
    </cofactor>
    <text evidence="14 16">Binds 1 FAD per subunit.</text>
</comment>
<comment type="caution">
    <text evidence="19">The sequence shown here is derived from an EMBL/GenBank/DDBJ whole genome shotgun (WGS) entry which is preliminary data.</text>
</comment>
<comment type="similarity">
    <text evidence="2 16">Belongs to the class-I pyridine nucleotide-disulfide oxidoreductase family.</text>
</comment>
<dbReference type="SUPFAM" id="SSF55424">
    <property type="entry name" value="FAD/NAD-linked reductases, dimerisation (C-terminal) domain"/>
    <property type="match status" value="1"/>
</dbReference>
<evidence type="ECO:0000256" key="12">
    <source>
        <dbReference type="ARBA" id="ARBA00049187"/>
    </source>
</evidence>
<dbReference type="PANTHER" id="PTHR22912">
    <property type="entry name" value="DISULFIDE OXIDOREDUCTASE"/>
    <property type="match status" value="1"/>
</dbReference>
<keyword evidence="20" id="KW-1185">Reference proteome</keyword>
<sequence length="463" mass="49152">MAQSFDMVVIGSGPGGYVCAIRGAQLGLKVAVIEREHLGGICLNWGCIPTKALLRSAEVFHLMHRAKEFGLKADGIGYDLNAVVQRSRGVAKQLSGGIGHLLKKNKVTVIMGEAALTAPGKLSVKTDKGSEDVTGKSIVLATGARARNLPGLEADGDLVWNYKHALQPPRMPKKLLVIGSGAIGIEFASFFNTLGADTTVVEVMDRVLPVEDAEISGLAKKQFVKQGMKILEKATVKKLDRGQGKVTAHIEKDGKTETQDFDTVISAVGIVGNVENLGLEKLGVKIDRTHVVTDEYCRTGVEGLFAIGDVAGAPWLAHKASHEGIMVAELIAGGHPHPIKPNSIPGCTYCNPQVASVGLTEEKAKAAGYDIKVGRFPFIGNGKAIALGEPEGLVKTIFDAKTGELLGAHMVGAEVTELIQGYVVGRTLETTEAELMEAVFPHPTLSEMMHESVLSAYGRAIHF</sequence>
<feature type="domain" description="Pyridine nucleotide-disulphide oxidoreductase dimerisation" evidence="17">
    <location>
        <begin position="344"/>
        <end position="452"/>
    </location>
</feature>
<dbReference type="GO" id="GO:0004148">
    <property type="term" value="F:dihydrolipoyl dehydrogenase (NADH) activity"/>
    <property type="evidence" value="ECO:0007669"/>
    <property type="project" value="UniProtKB-EC"/>
</dbReference>
<evidence type="ECO:0000256" key="6">
    <source>
        <dbReference type="ARBA" id="ARBA00022630"/>
    </source>
</evidence>
<dbReference type="InterPro" id="IPR023753">
    <property type="entry name" value="FAD/NAD-binding_dom"/>
</dbReference>
<dbReference type="GO" id="GO:0005737">
    <property type="term" value="C:cytoplasm"/>
    <property type="evidence" value="ECO:0007669"/>
    <property type="project" value="UniProtKB-SubCell"/>
</dbReference>
<comment type="subcellular location">
    <subcellularLocation>
        <location evidence="1">Cytoplasm</location>
    </subcellularLocation>
</comment>
<keyword evidence="7 14" id="KW-0274">FAD</keyword>
<dbReference type="SUPFAM" id="SSF51905">
    <property type="entry name" value="FAD/NAD(P)-binding domain"/>
    <property type="match status" value="1"/>
</dbReference>
<dbReference type="Proteomes" id="UP000478740">
    <property type="component" value="Unassembled WGS sequence"/>
</dbReference>
<dbReference type="PANTHER" id="PTHR22912:SF217">
    <property type="entry name" value="DIHYDROLIPOYL DEHYDROGENASE"/>
    <property type="match status" value="1"/>
</dbReference>
<dbReference type="InterPro" id="IPR050151">
    <property type="entry name" value="Class-I_Pyr_Nuc-Dis_Oxidored"/>
</dbReference>
<keyword evidence="10" id="KW-1015">Disulfide bond</keyword>
<dbReference type="AlphaFoldDB" id="A0A6L6IXL8"/>
<evidence type="ECO:0000256" key="4">
    <source>
        <dbReference type="ARBA" id="ARBA00016961"/>
    </source>
</evidence>
<keyword evidence="8 16" id="KW-0560">Oxidoreductase</keyword>
<evidence type="ECO:0000313" key="19">
    <source>
        <dbReference type="EMBL" id="MTH64963.1"/>
    </source>
</evidence>
<feature type="domain" description="FAD/NAD(P)-binding" evidence="18">
    <location>
        <begin position="5"/>
        <end position="324"/>
    </location>
</feature>
<dbReference type="InterPro" id="IPR006258">
    <property type="entry name" value="Lipoamide_DH"/>
</dbReference>
<dbReference type="RefSeq" id="WP_155044847.1">
    <property type="nucleotide sequence ID" value="NZ_WMIH01000010.1"/>
</dbReference>
<evidence type="ECO:0000256" key="7">
    <source>
        <dbReference type="ARBA" id="ARBA00022827"/>
    </source>
</evidence>
<dbReference type="InterPro" id="IPR016156">
    <property type="entry name" value="FAD/NAD-linked_Rdtase_dimer_sf"/>
</dbReference>
<dbReference type="InterPro" id="IPR004099">
    <property type="entry name" value="Pyr_nucl-diS_OxRdtase_dimer"/>
</dbReference>
<proteinExistence type="inferred from homology"/>
<evidence type="ECO:0000256" key="10">
    <source>
        <dbReference type="ARBA" id="ARBA00023157"/>
    </source>
</evidence>
<keyword evidence="6 16" id="KW-0285">Flavoprotein</keyword>
<dbReference type="InterPro" id="IPR012999">
    <property type="entry name" value="Pyr_OxRdtase_I_AS"/>
</dbReference>
<protein>
    <recommendedName>
        <fullName evidence="4 16">Dihydrolipoyl dehydrogenase</fullName>
        <ecNumber evidence="3 16">1.8.1.4</ecNumber>
    </recommendedName>
</protein>
<evidence type="ECO:0000256" key="13">
    <source>
        <dbReference type="PIRSR" id="PIRSR000350-2"/>
    </source>
</evidence>
<feature type="binding site" evidence="14">
    <location>
        <begin position="179"/>
        <end position="186"/>
    </location>
    <ligand>
        <name>NAD(+)</name>
        <dbReference type="ChEBI" id="CHEBI:57540"/>
    </ligand>
</feature>
<gene>
    <name evidence="19" type="primary">lpdA</name>
    <name evidence="19" type="ORF">GL284_11870</name>
</gene>
<dbReference type="PRINTS" id="PR00411">
    <property type="entry name" value="PNDRDTASEI"/>
</dbReference>
<dbReference type="PIRSF" id="PIRSF000350">
    <property type="entry name" value="Mercury_reductase_MerA"/>
    <property type="match status" value="1"/>
</dbReference>
<evidence type="ECO:0000256" key="5">
    <source>
        <dbReference type="ARBA" id="ARBA00022490"/>
    </source>
</evidence>
<comment type="miscellaneous">
    <text evidence="16">The active site is a redox-active disulfide bond.</text>
</comment>
<dbReference type="EC" id="1.8.1.4" evidence="3 16"/>
<dbReference type="PRINTS" id="PR00368">
    <property type="entry name" value="FADPNR"/>
</dbReference>
<evidence type="ECO:0000256" key="3">
    <source>
        <dbReference type="ARBA" id="ARBA00012608"/>
    </source>
</evidence>
<dbReference type="FunFam" id="3.30.390.30:FF:000001">
    <property type="entry name" value="Dihydrolipoyl dehydrogenase"/>
    <property type="match status" value="1"/>
</dbReference>
<evidence type="ECO:0000256" key="8">
    <source>
        <dbReference type="ARBA" id="ARBA00023002"/>
    </source>
</evidence>
<dbReference type="Pfam" id="PF07992">
    <property type="entry name" value="Pyr_redox_2"/>
    <property type="match status" value="1"/>
</dbReference>
<keyword evidence="9 14" id="KW-0520">NAD</keyword>
<feature type="binding site" evidence="14">
    <location>
        <position position="51"/>
    </location>
    <ligand>
        <name>FAD</name>
        <dbReference type="ChEBI" id="CHEBI:57692"/>
    </ligand>
</feature>
<dbReference type="EMBL" id="WMII01000010">
    <property type="protein sequence ID" value="MTH64963.1"/>
    <property type="molecule type" value="Genomic_DNA"/>
</dbReference>
<dbReference type="InterPro" id="IPR001100">
    <property type="entry name" value="Pyr_nuc-diS_OxRdtase"/>
</dbReference>
<evidence type="ECO:0000259" key="18">
    <source>
        <dbReference type="Pfam" id="PF07992"/>
    </source>
</evidence>
<keyword evidence="11 16" id="KW-0676">Redox-active center</keyword>
<evidence type="ECO:0000256" key="16">
    <source>
        <dbReference type="RuleBase" id="RU003692"/>
    </source>
</evidence>
<comment type="catalytic activity">
    <reaction evidence="12 16">
        <text>N(6)-[(R)-dihydrolipoyl]-L-lysyl-[protein] + NAD(+) = N(6)-[(R)-lipoyl]-L-lysyl-[protein] + NADH + H(+)</text>
        <dbReference type="Rhea" id="RHEA:15045"/>
        <dbReference type="Rhea" id="RHEA-COMP:10474"/>
        <dbReference type="Rhea" id="RHEA-COMP:10475"/>
        <dbReference type="ChEBI" id="CHEBI:15378"/>
        <dbReference type="ChEBI" id="CHEBI:57540"/>
        <dbReference type="ChEBI" id="CHEBI:57945"/>
        <dbReference type="ChEBI" id="CHEBI:83099"/>
        <dbReference type="ChEBI" id="CHEBI:83100"/>
        <dbReference type="EC" id="1.8.1.4"/>
    </reaction>
</comment>